<keyword evidence="1" id="KW-1133">Transmembrane helix</keyword>
<dbReference type="Proteomes" id="UP000198660">
    <property type="component" value="Unassembled WGS sequence"/>
</dbReference>
<protein>
    <recommendedName>
        <fullName evidence="4">TadE-like protein</fullName>
    </recommendedName>
</protein>
<dbReference type="EMBL" id="FPAA01000009">
    <property type="protein sequence ID" value="SFS85918.1"/>
    <property type="molecule type" value="Genomic_DNA"/>
</dbReference>
<name>A0A1I6T9W1_9BACL</name>
<keyword evidence="1" id="KW-0812">Transmembrane</keyword>
<sequence>MKKVKAWLNRRGGITVEFVALVPLLLLTVCFILQLAICVMAIVETENTIRDEARYAASTGQIVKAEKDGKKKFGLTKYYHLKSFDVYQKKLGTNKLGKPIWDNHITVRAVTKIKVVFLPDKYITYHSKKKSIIIYR</sequence>
<evidence type="ECO:0000256" key="1">
    <source>
        <dbReference type="SAM" id="Phobius"/>
    </source>
</evidence>
<evidence type="ECO:0000313" key="2">
    <source>
        <dbReference type="EMBL" id="SFS85918.1"/>
    </source>
</evidence>
<evidence type="ECO:0000313" key="3">
    <source>
        <dbReference type="Proteomes" id="UP000198660"/>
    </source>
</evidence>
<evidence type="ECO:0008006" key="4">
    <source>
        <dbReference type="Google" id="ProtNLM"/>
    </source>
</evidence>
<feature type="transmembrane region" description="Helical" evidence="1">
    <location>
        <begin position="21"/>
        <end position="43"/>
    </location>
</feature>
<dbReference type="AlphaFoldDB" id="A0A1I6T9W1"/>
<organism evidence="2 3">
    <name type="scientific">Marininema halotolerans</name>
    <dbReference type="NCBI Taxonomy" id="1155944"/>
    <lineage>
        <taxon>Bacteria</taxon>
        <taxon>Bacillati</taxon>
        <taxon>Bacillota</taxon>
        <taxon>Bacilli</taxon>
        <taxon>Bacillales</taxon>
        <taxon>Thermoactinomycetaceae</taxon>
        <taxon>Marininema</taxon>
    </lineage>
</organism>
<gene>
    <name evidence="2" type="ORF">SAMN05444972_109110</name>
</gene>
<keyword evidence="3" id="KW-1185">Reference proteome</keyword>
<accession>A0A1I6T9W1</accession>
<keyword evidence="1" id="KW-0472">Membrane</keyword>
<proteinExistence type="predicted"/>
<reference evidence="3" key="1">
    <citation type="submission" date="2016-10" db="EMBL/GenBank/DDBJ databases">
        <authorList>
            <person name="Varghese N."/>
            <person name="Submissions S."/>
        </authorList>
    </citation>
    <scope>NUCLEOTIDE SEQUENCE [LARGE SCALE GENOMIC DNA]</scope>
    <source>
        <strain evidence="3">DSM 45789</strain>
    </source>
</reference>